<protein>
    <recommendedName>
        <fullName evidence="4">PQQ-like domain-containing protein</fullName>
    </recommendedName>
</protein>
<evidence type="ECO:0000313" key="2">
    <source>
        <dbReference type="EMBL" id="SCG18536.1"/>
    </source>
</evidence>
<keyword evidence="3" id="KW-1185">Reference proteome</keyword>
<reference evidence="2 3" key="1">
    <citation type="submission" date="2016-06" db="EMBL/GenBank/DDBJ databases">
        <authorList>
            <person name="Kjaerup R.B."/>
            <person name="Dalgaard T.S."/>
            <person name="Juul-Madsen H.R."/>
        </authorList>
    </citation>
    <scope>NUCLEOTIDE SEQUENCE [LARGE SCALE GENOMIC DNA]</scope>
    <source>
        <strain evidence="2 3">DSM 43913</strain>
    </source>
</reference>
<evidence type="ECO:0000256" key="1">
    <source>
        <dbReference type="SAM" id="Phobius"/>
    </source>
</evidence>
<keyword evidence="1" id="KW-0812">Transmembrane</keyword>
<keyword evidence="1" id="KW-0472">Membrane</keyword>
<feature type="transmembrane region" description="Helical" evidence="1">
    <location>
        <begin position="64"/>
        <end position="85"/>
    </location>
</feature>
<evidence type="ECO:0000313" key="3">
    <source>
        <dbReference type="Proteomes" id="UP000198251"/>
    </source>
</evidence>
<dbReference type="InterPro" id="IPR011044">
    <property type="entry name" value="Quino_amine_DH_bsu"/>
</dbReference>
<sequence>MSRPAGHGDNRTDGPTRPFAVTQDELEQAVREAFARQVAVARPLVADPAGLAIRRADRSRRRRTLTGIALAAVATVTVSAGMAQLGQQPGRPTHPTVVLGDPYASPLADPTPQLSAAPQPDVGRGEVDLILADVLVTADGQRLALPDVGRAAERAQRLPDRAGWAVVGAPTAAGRSLWVVQPQGAAHLLLAGARDIVLSPDGRQVAWREGTDLVAAGIVGTQVVAAARTPVPSTAVPVGFAGDAVLVRLDPARAGHALWRPAAGPPRGAGDAALHVYATRPDGLAVALVSAGTPRRPCLALLDPARDLAPVRTGCGPTLTVAGAGAVSADGRWLLANGRAGGRDRALLVDLDRLAAPAARPAGPLAAGPVVWTPQGTAHYSDTSGALVRVEVGRVLDGEAALPAPVTGLPAGGRPVPVGGEGTS</sequence>
<proteinExistence type="predicted"/>
<dbReference type="SUPFAM" id="SSF50969">
    <property type="entry name" value="YVTN repeat-like/Quinoprotein amine dehydrogenase"/>
    <property type="match status" value="1"/>
</dbReference>
<evidence type="ECO:0008006" key="4">
    <source>
        <dbReference type="Google" id="ProtNLM"/>
    </source>
</evidence>
<accession>A0A1C5GHG1</accession>
<gene>
    <name evidence="2" type="ORF">GA0070610_4882</name>
</gene>
<name>A0A1C5GHG1_MICEH</name>
<dbReference type="AlphaFoldDB" id="A0A1C5GHG1"/>
<dbReference type="Proteomes" id="UP000198251">
    <property type="component" value="Chromosome I"/>
</dbReference>
<dbReference type="EMBL" id="LT607733">
    <property type="protein sequence ID" value="SCG18536.1"/>
    <property type="molecule type" value="Genomic_DNA"/>
</dbReference>
<organism evidence="2 3">
    <name type="scientific">Micromonospora echinofusca</name>
    <dbReference type="NCBI Taxonomy" id="47858"/>
    <lineage>
        <taxon>Bacteria</taxon>
        <taxon>Bacillati</taxon>
        <taxon>Actinomycetota</taxon>
        <taxon>Actinomycetes</taxon>
        <taxon>Micromonosporales</taxon>
        <taxon>Micromonosporaceae</taxon>
        <taxon>Micromonospora</taxon>
    </lineage>
</organism>
<keyword evidence="1" id="KW-1133">Transmembrane helix</keyword>